<dbReference type="Gene3D" id="3.40.50.80">
    <property type="entry name" value="Nucleotide-binding domain of ferredoxin-NADP reductase (FNR) module"/>
    <property type="match status" value="1"/>
</dbReference>
<reference evidence="3 4" key="1">
    <citation type="submission" date="2020-01" db="EMBL/GenBank/DDBJ databases">
        <title>Genetics and antimicrobial susceptibilities of Nocardia species isolated from the soil; a comparison with species isolated from humans.</title>
        <authorList>
            <person name="Carrasco G."/>
            <person name="Monzon S."/>
            <person name="Sansegundo M."/>
            <person name="Garcia E."/>
            <person name="Garrido N."/>
            <person name="Medina M.J."/>
            <person name="Villalon P."/>
            <person name="Ramirez-Arocha A.C."/>
            <person name="Jimenez P."/>
            <person name="Cuesta I."/>
            <person name="Valdezate S."/>
        </authorList>
    </citation>
    <scope>NUCLEOTIDE SEQUENCE [LARGE SCALE GENOMIC DNA]</scope>
    <source>
        <strain evidence="3 4">CNM20110639</strain>
    </source>
</reference>
<organism evidence="3 4">
    <name type="scientific">Nocardia cyriacigeorgica</name>
    <dbReference type="NCBI Taxonomy" id="135487"/>
    <lineage>
        <taxon>Bacteria</taxon>
        <taxon>Bacillati</taxon>
        <taxon>Actinomycetota</taxon>
        <taxon>Actinomycetes</taxon>
        <taxon>Mycobacteriales</taxon>
        <taxon>Nocardiaceae</taxon>
        <taxon>Nocardia</taxon>
    </lineage>
</organism>
<dbReference type="Pfam" id="PF00175">
    <property type="entry name" value="NAD_binding_1"/>
    <property type="match status" value="1"/>
</dbReference>
<dbReference type="EMBL" id="JAAGUZ010000313">
    <property type="protein sequence ID" value="NEW48421.1"/>
    <property type="molecule type" value="Genomic_DNA"/>
</dbReference>
<dbReference type="InterPro" id="IPR039261">
    <property type="entry name" value="FNR_nucleotide-bd"/>
</dbReference>
<proteinExistence type="predicted"/>
<dbReference type="Proteomes" id="UP000468928">
    <property type="component" value="Unassembled WGS sequence"/>
</dbReference>
<dbReference type="PANTHER" id="PTHR47354:SF5">
    <property type="entry name" value="PROTEIN RFBI"/>
    <property type="match status" value="1"/>
</dbReference>
<name>A0A6P1DFI4_9NOCA</name>
<dbReference type="AlphaFoldDB" id="A0A6P1DFI4"/>
<feature type="non-terminal residue" evidence="3">
    <location>
        <position position="1"/>
    </location>
</feature>
<evidence type="ECO:0000313" key="3">
    <source>
        <dbReference type="EMBL" id="NEW48421.1"/>
    </source>
</evidence>
<accession>A0A6P1DFI4</accession>
<evidence type="ECO:0000313" key="4">
    <source>
        <dbReference type="Proteomes" id="UP000468928"/>
    </source>
</evidence>
<feature type="domain" description="Oxidoreductase FAD/NAD(P)-binding" evidence="2">
    <location>
        <begin position="8"/>
        <end position="75"/>
    </location>
</feature>
<dbReference type="InterPro" id="IPR050415">
    <property type="entry name" value="MRET"/>
</dbReference>
<sequence>PTGDEVVMIAGGTGLAPMRAQILELARREVQPPTYLFVGGHHPCDLYDLDTLSKLAVANKWLTVTPVTERAENPW</sequence>
<comment type="cofactor">
    <cofactor evidence="1">
        <name>FAD</name>
        <dbReference type="ChEBI" id="CHEBI:57692"/>
    </cofactor>
</comment>
<comment type="caution">
    <text evidence="3">The sequence shown here is derived from an EMBL/GenBank/DDBJ whole genome shotgun (WGS) entry which is preliminary data.</text>
</comment>
<evidence type="ECO:0000256" key="1">
    <source>
        <dbReference type="ARBA" id="ARBA00001974"/>
    </source>
</evidence>
<feature type="non-terminal residue" evidence="3">
    <location>
        <position position="75"/>
    </location>
</feature>
<dbReference type="SUPFAM" id="SSF52343">
    <property type="entry name" value="Ferredoxin reductase-like, C-terminal NADP-linked domain"/>
    <property type="match status" value="1"/>
</dbReference>
<gene>
    <name evidence="3" type="ORF">GV789_29190</name>
</gene>
<dbReference type="PANTHER" id="PTHR47354">
    <property type="entry name" value="NADH OXIDOREDUCTASE HCR"/>
    <property type="match status" value="1"/>
</dbReference>
<dbReference type="InterPro" id="IPR001433">
    <property type="entry name" value="OxRdtase_FAD/NAD-bd"/>
</dbReference>
<protein>
    <submittedName>
        <fullName evidence="3">Flavoprotein</fullName>
    </submittedName>
</protein>
<dbReference type="GO" id="GO:0016491">
    <property type="term" value="F:oxidoreductase activity"/>
    <property type="evidence" value="ECO:0007669"/>
    <property type="project" value="InterPro"/>
</dbReference>
<evidence type="ECO:0000259" key="2">
    <source>
        <dbReference type="Pfam" id="PF00175"/>
    </source>
</evidence>